<evidence type="ECO:0000313" key="1">
    <source>
        <dbReference type="EMBL" id="KAJ8022230.1"/>
    </source>
</evidence>
<organism evidence="1 2">
    <name type="scientific">Holothuria leucospilota</name>
    <name type="common">Black long sea cucumber</name>
    <name type="synonym">Mertensiothuria leucospilota</name>
    <dbReference type="NCBI Taxonomy" id="206669"/>
    <lineage>
        <taxon>Eukaryota</taxon>
        <taxon>Metazoa</taxon>
        <taxon>Echinodermata</taxon>
        <taxon>Eleutherozoa</taxon>
        <taxon>Echinozoa</taxon>
        <taxon>Holothuroidea</taxon>
        <taxon>Aspidochirotacea</taxon>
        <taxon>Aspidochirotida</taxon>
        <taxon>Holothuriidae</taxon>
        <taxon>Holothuria</taxon>
    </lineage>
</organism>
<name>A0A9Q0YIX6_HOLLE</name>
<dbReference type="Proteomes" id="UP001152320">
    <property type="component" value="Chromosome 21"/>
</dbReference>
<comment type="caution">
    <text evidence="1">The sequence shown here is derived from an EMBL/GenBank/DDBJ whole genome shotgun (WGS) entry which is preliminary data.</text>
</comment>
<accession>A0A9Q0YIX6</accession>
<gene>
    <name evidence="1" type="ORF">HOLleu_39652</name>
</gene>
<keyword evidence="2" id="KW-1185">Reference proteome</keyword>
<protein>
    <submittedName>
        <fullName evidence="1">Uncharacterized protein</fullName>
    </submittedName>
</protein>
<dbReference type="PRINTS" id="PR01345">
    <property type="entry name" value="CERVTRCPTASE"/>
</dbReference>
<dbReference type="AlphaFoldDB" id="A0A9Q0YIX6"/>
<dbReference type="PANTHER" id="PTHR33332">
    <property type="entry name" value="REVERSE TRANSCRIPTASE DOMAIN-CONTAINING PROTEIN"/>
    <property type="match status" value="1"/>
</dbReference>
<dbReference type="EMBL" id="JAIZAY010000021">
    <property type="protein sequence ID" value="KAJ8022230.1"/>
    <property type="molecule type" value="Genomic_DNA"/>
</dbReference>
<dbReference type="OrthoDB" id="6152726at2759"/>
<evidence type="ECO:0000313" key="2">
    <source>
        <dbReference type="Proteomes" id="UP001152320"/>
    </source>
</evidence>
<sequence length="136" mass="16130">MHFGKNNPRFDFFMRSTTGDYQIASTLIEKDLTIYFDPSLKFTQHIAEIVKKANCRLGLIRSAFTSLDVQLFRVLYKSLVRPILEYGNAIWNPLFKKDILNLEKVQWRATKLVYVIKDMPYEVRLEYLDLPTFTRK</sequence>
<reference evidence="1" key="1">
    <citation type="submission" date="2021-10" db="EMBL/GenBank/DDBJ databases">
        <title>Tropical sea cucumber genome reveals ecological adaptation and Cuvierian tubules defense mechanism.</title>
        <authorList>
            <person name="Chen T."/>
        </authorList>
    </citation>
    <scope>NUCLEOTIDE SEQUENCE</scope>
    <source>
        <strain evidence="1">Nanhai2018</strain>
        <tissue evidence="1">Muscle</tissue>
    </source>
</reference>
<proteinExistence type="predicted"/>